<dbReference type="Pfam" id="PF03454">
    <property type="entry name" value="MoeA_C"/>
    <property type="match status" value="1"/>
</dbReference>
<gene>
    <name evidence="13" type="ORF">WM40_08595</name>
</gene>
<dbReference type="NCBIfam" id="TIGR00177">
    <property type="entry name" value="molyb_syn"/>
    <property type="match status" value="1"/>
</dbReference>
<evidence type="ECO:0000313" key="13">
    <source>
        <dbReference type="EMBL" id="KKB64146.1"/>
    </source>
</evidence>
<dbReference type="Pfam" id="PF03453">
    <property type="entry name" value="MoeA_N"/>
    <property type="match status" value="1"/>
</dbReference>
<dbReference type="GO" id="GO:0005829">
    <property type="term" value="C:cytosol"/>
    <property type="evidence" value="ECO:0007669"/>
    <property type="project" value="TreeGrafter"/>
</dbReference>
<evidence type="ECO:0000256" key="10">
    <source>
        <dbReference type="ARBA" id="ARBA00047317"/>
    </source>
</evidence>
<dbReference type="NCBIfam" id="NF045515">
    <property type="entry name" value="Glp_gephyrin"/>
    <property type="match status" value="1"/>
</dbReference>
<accession>A0A0F5K203</accession>
<dbReference type="Pfam" id="PF00994">
    <property type="entry name" value="MoCF_biosynth"/>
    <property type="match status" value="1"/>
</dbReference>
<feature type="domain" description="MoaB/Mog" evidence="12">
    <location>
        <begin position="219"/>
        <end position="365"/>
    </location>
</feature>
<keyword evidence="9 11" id="KW-0501">Molybdenum cofactor biosynthesis</keyword>
<comment type="cofactor">
    <cofactor evidence="1 11">
        <name>Mg(2+)</name>
        <dbReference type="ChEBI" id="CHEBI:18420"/>
    </cofactor>
</comment>
<dbReference type="GO" id="GO:0046872">
    <property type="term" value="F:metal ion binding"/>
    <property type="evidence" value="ECO:0007669"/>
    <property type="project" value="UniProtKB-UniRule"/>
</dbReference>
<protein>
    <recommendedName>
        <fullName evidence="11">Molybdopterin molybdenumtransferase</fullName>
        <ecNumber evidence="11">2.10.1.1</ecNumber>
    </recommendedName>
</protein>
<keyword evidence="8 11" id="KW-0460">Magnesium</keyword>
<dbReference type="Gene3D" id="2.170.190.11">
    <property type="entry name" value="Molybdopterin biosynthesis moea protein, domain 3"/>
    <property type="match status" value="1"/>
</dbReference>
<dbReference type="Gene3D" id="3.40.980.10">
    <property type="entry name" value="MoaB/Mog-like domain"/>
    <property type="match status" value="1"/>
</dbReference>
<dbReference type="AlphaFoldDB" id="A0A0F5K203"/>
<comment type="catalytic activity">
    <reaction evidence="10">
        <text>adenylyl-molybdopterin + molybdate = Mo-molybdopterin + AMP + H(+)</text>
        <dbReference type="Rhea" id="RHEA:35047"/>
        <dbReference type="ChEBI" id="CHEBI:15378"/>
        <dbReference type="ChEBI" id="CHEBI:36264"/>
        <dbReference type="ChEBI" id="CHEBI:62727"/>
        <dbReference type="ChEBI" id="CHEBI:71302"/>
        <dbReference type="ChEBI" id="CHEBI:456215"/>
        <dbReference type="EC" id="2.10.1.1"/>
    </reaction>
</comment>
<dbReference type="EMBL" id="LAQU01000006">
    <property type="protein sequence ID" value="KKB64146.1"/>
    <property type="molecule type" value="Genomic_DNA"/>
</dbReference>
<evidence type="ECO:0000256" key="4">
    <source>
        <dbReference type="ARBA" id="ARBA00010763"/>
    </source>
</evidence>
<dbReference type="PANTHER" id="PTHR10192">
    <property type="entry name" value="MOLYBDOPTERIN BIOSYNTHESIS PROTEIN"/>
    <property type="match status" value="1"/>
</dbReference>
<dbReference type="FunFam" id="3.40.980.10:FF:000004">
    <property type="entry name" value="Molybdopterin molybdenumtransferase"/>
    <property type="match status" value="1"/>
</dbReference>
<evidence type="ECO:0000256" key="3">
    <source>
        <dbReference type="ARBA" id="ARBA00005046"/>
    </source>
</evidence>
<evidence type="ECO:0000256" key="2">
    <source>
        <dbReference type="ARBA" id="ARBA00002901"/>
    </source>
</evidence>
<keyword evidence="14" id="KW-1185">Reference proteome</keyword>
<dbReference type="PATRIC" id="fig|28092.6.peg.2030"/>
<dbReference type="SUPFAM" id="SSF53218">
    <property type="entry name" value="Molybdenum cofactor biosynthesis proteins"/>
    <property type="match status" value="1"/>
</dbReference>
<dbReference type="PANTHER" id="PTHR10192:SF5">
    <property type="entry name" value="GEPHYRIN"/>
    <property type="match status" value="1"/>
</dbReference>
<dbReference type="STRING" id="28092.WM40_08595"/>
<dbReference type="GO" id="GO:0061599">
    <property type="term" value="F:molybdopterin molybdotransferase activity"/>
    <property type="evidence" value="ECO:0007669"/>
    <property type="project" value="UniProtKB-UniRule"/>
</dbReference>
<comment type="function">
    <text evidence="2 11">Catalyzes the insertion of molybdate into adenylated molybdopterin with the concomitant release of AMP.</text>
</comment>
<name>A0A0F5K203_9BURK</name>
<comment type="similarity">
    <text evidence="4 11">Belongs to the MoeA family.</text>
</comment>
<evidence type="ECO:0000256" key="7">
    <source>
        <dbReference type="ARBA" id="ARBA00022723"/>
    </source>
</evidence>
<dbReference type="GO" id="GO:0006777">
    <property type="term" value="P:Mo-molybdopterin cofactor biosynthetic process"/>
    <property type="evidence" value="ECO:0007669"/>
    <property type="project" value="UniProtKB-UniRule"/>
</dbReference>
<dbReference type="Gene3D" id="2.40.340.10">
    <property type="entry name" value="MoeA, C-terminal, domain IV"/>
    <property type="match status" value="1"/>
</dbReference>
<proteinExistence type="inferred from homology"/>
<evidence type="ECO:0000256" key="8">
    <source>
        <dbReference type="ARBA" id="ARBA00022842"/>
    </source>
</evidence>
<dbReference type="SUPFAM" id="SSF63867">
    <property type="entry name" value="MoeA C-terminal domain-like"/>
    <property type="match status" value="1"/>
</dbReference>
<dbReference type="Gene3D" id="3.90.105.10">
    <property type="entry name" value="Molybdopterin biosynthesis moea protein, domain 2"/>
    <property type="match status" value="1"/>
</dbReference>
<dbReference type="InterPro" id="IPR036688">
    <property type="entry name" value="MoeA_C_domain_IV_sf"/>
</dbReference>
<keyword evidence="6 11" id="KW-0808">Transferase</keyword>
<organism evidence="13 14">
    <name type="scientific">Robbsia andropogonis</name>
    <dbReference type="NCBI Taxonomy" id="28092"/>
    <lineage>
        <taxon>Bacteria</taxon>
        <taxon>Pseudomonadati</taxon>
        <taxon>Pseudomonadota</taxon>
        <taxon>Betaproteobacteria</taxon>
        <taxon>Burkholderiales</taxon>
        <taxon>Burkholderiaceae</taxon>
        <taxon>Robbsia</taxon>
    </lineage>
</organism>
<dbReference type="SMART" id="SM00852">
    <property type="entry name" value="MoCF_biosynth"/>
    <property type="match status" value="1"/>
</dbReference>
<evidence type="ECO:0000256" key="5">
    <source>
        <dbReference type="ARBA" id="ARBA00022505"/>
    </source>
</evidence>
<evidence type="ECO:0000256" key="11">
    <source>
        <dbReference type="RuleBase" id="RU365090"/>
    </source>
</evidence>
<dbReference type="InterPro" id="IPR036135">
    <property type="entry name" value="MoeA_linker/N_sf"/>
</dbReference>
<reference evidence="13 14" key="1">
    <citation type="submission" date="2015-03" db="EMBL/GenBank/DDBJ databases">
        <title>Draft Genome Sequence of Burkholderia andropogonis type strain ICMP2807, isolated from Sorghum bicolor.</title>
        <authorList>
            <person name="Lopes-Santos L."/>
            <person name="Castro D.B."/>
            <person name="Ottoboni L.M."/>
            <person name="Park D."/>
            <person name="Weirc B.S."/>
            <person name="Destefano S.A."/>
        </authorList>
    </citation>
    <scope>NUCLEOTIDE SEQUENCE [LARGE SCALE GENOMIC DNA]</scope>
    <source>
        <strain evidence="13 14">ICMP2807</strain>
    </source>
</reference>
<dbReference type="CDD" id="cd00887">
    <property type="entry name" value="MoeA"/>
    <property type="match status" value="1"/>
</dbReference>
<dbReference type="InterPro" id="IPR001453">
    <property type="entry name" value="MoaB/Mog_dom"/>
</dbReference>
<comment type="pathway">
    <text evidence="3 11">Cofactor biosynthesis; molybdopterin biosynthesis.</text>
</comment>
<evidence type="ECO:0000256" key="9">
    <source>
        <dbReference type="ARBA" id="ARBA00023150"/>
    </source>
</evidence>
<dbReference type="InterPro" id="IPR038987">
    <property type="entry name" value="MoeA-like"/>
</dbReference>
<dbReference type="Proteomes" id="UP000033618">
    <property type="component" value="Unassembled WGS sequence"/>
</dbReference>
<comment type="caution">
    <text evidence="13">The sequence shown here is derived from an EMBL/GenBank/DDBJ whole genome shotgun (WGS) entry which is preliminary data.</text>
</comment>
<dbReference type="InterPro" id="IPR036425">
    <property type="entry name" value="MoaB/Mog-like_dom_sf"/>
</dbReference>
<evidence type="ECO:0000256" key="1">
    <source>
        <dbReference type="ARBA" id="ARBA00001946"/>
    </source>
</evidence>
<keyword evidence="7 11" id="KW-0479">Metal-binding</keyword>
<dbReference type="SUPFAM" id="SSF63882">
    <property type="entry name" value="MoeA N-terminal region -like"/>
    <property type="match status" value="1"/>
</dbReference>
<dbReference type="InterPro" id="IPR005111">
    <property type="entry name" value="MoeA_C_domain_IV"/>
</dbReference>
<evidence type="ECO:0000313" key="14">
    <source>
        <dbReference type="Proteomes" id="UP000033618"/>
    </source>
</evidence>
<sequence length="480" mass="50496">MATYVASCLSAEDADALHVDAARVLLRDLMRPVARIDTVPLLQALGRTLFAPILAPMDVPRFDNAAMDGYAFDGTLLEATPTPGTLTLTVIGNVHAGHPLSRTVSPGECARVMTGAPMPPGTDTLIPHEYATPATSESMSSLAVSGHAIKSPAAASGLPQVMLSTADFRKGANRRLIGEDVRCGQVVFEAGRILRAPDLGILASLGIATVQVRAKLRVAFFSTGDELHPVGDALPPGGLYDSNRYTLYGMLTRLGVEPIDLGVVRDDPAALAQALARAAECADAVISSGGVSAGDADFVRDVFKSVGDIVFWKLAMRPGRPFAFGLLTGPSNADTDTAIPFFGLPGNPVAVVASFHHIVRDALLAAMGAAPSRPPHVRARVTMPIRKRPGRTEFARGIAHRHETSMVRGNTLAPFVDASSDDTPAAIPGDGEWQVTLTGAQGSGVLSSMSKGNCFIILPHERADLQTGDWVDIVFFEGEI</sequence>
<evidence type="ECO:0000256" key="6">
    <source>
        <dbReference type="ARBA" id="ARBA00022679"/>
    </source>
</evidence>
<evidence type="ECO:0000259" key="12">
    <source>
        <dbReference type="SMART" id="SM00852"/>
    </source>
</evidence>
<dbReference type="EC" id="2.10.1.1" evidence="11"/>
<keyword evidence="5 11" id="KW-0500">Molybdenum</keyword>
<dbReference type="UniPathway" id="UPA00344"/>
<dbReference type="InterPro" id="IPR005110">
    <property type="entry name" value="MoeA_linker/N"/>
</dbReference>